<proteinExistence type="predicted"/>
<sequence>MIRSARDFGAAIREKRKALGWTQTELATRSGTGERFIVELEAGKPSCQLEKALVAARTVGLEIGDLKAASPPAAVHEDGDELDFLPVFGDRR</sequence>
<name>A0A2U2DLE9_9HYPH</name>
<dbReference type="InterPro" id="IPR010982">
    <property type="entry name" value="Lambda_DNA-bd_dom_sf"/>
</dbReference>
<dbReference type="RefSeq" id="WP_109460488.1">
    <property type="nucleotide sequence ID" value="NZ_QFBC01000012.1"/>
</dbReference>
<dbReference type="SMART" id="SM00530">
    <property type="entry name" value="HTH_XRE"/>
    <property type="match status" value="1"/>
</dbReference>
<reference evidence="2 3" key="1">
    <citation type="submission" date="2018-05" db="EMBL/GenBank/DDBJ databases">
        <title>The draft genome of strain NS-104.</title>
        <authorList>
            <person name="Hang P."/>
            <person name="Jiang J."/>
        </authorList>
    </citation>
    <scope>NUCLEOTIDE SEQUENCE [LARGE SCALE GENOMIC DNA]</scope>
    <source>
        <strain evidence="2 3">NS-104</strain>
    </source>
</reference>
<dbReference type="CDD" id="cd00093">
    <property type="entry name" value="HTH_XRE"/>
    <property type="match status" value="1"/>
</dbReference>
<evidence type="ECO:0000259" key="1">
    <source>
        <dbReference type="PROSITE" id="PS50943"/>
    </source>
</evidence>
<feature type="domain" description="HTH cro/C1-type" evidence="1">
    <location>
        <begin position="12"/>
        <end position="66"/>
    </location>
</feature>
<dbReference type="InterPro" id="IPR001387">
    <property type="entry name" value="Cro/C1-type_HTH"/>
</dbReference>
<evidence type="ECO:0000313" key="3">
    <source>
        <dbReference type="Proteomes" id="UP000245252"/>
    </source>
</evidence>
<dbReference type="Proteomes" id="UP000245252">
    <property type="component" value="Unassembled WGS sequence"/>
</dbReference>
<dbReference type="Pfam" id="PF01381">
    <property type="entry name" value="HTH_3"/>
    <property type="match status" value="1"/>
</dbReference>
<dbReference type="OrthoDB" id="7361823at2"/>
<dbReference type="PROSITE" id="PS50943">
    <property type="entry name" value="HTH_CROC1"/>
    <property type="match status" value="1"/>
</dbReference>
<dbReference type="EMBL" id="QFBC01000012">
    <property type="protein sequence ID" value="PWE54081.1"/>
    <property type="molecule type" value="Genomic_DNA"/>
</dbReference>
<dbReference type="GO" id="GO:0003677">
    <property type="term" value="F:DNA binding"/>
    <property type="evidence" value="ECO:0007669"/>
    <property type="project" value="InterPro"/>
</dbReference>
<gene>
    <name evidence="2" type="ORF">DEM27_22535</name>
</gene>
<dbReference type="SUPFAM" id="SSF47413">
    <property type="entry name" value="lambda repressor-like DNA-binding domains"/>
    <property type="match status" value="1"/>
</dbReference>
<dbReference type="AlphaFoldDB" id="A0A2U2DLE9"/>
<keyword evidence="3" id="KW-1185">Reference proteome</keyword>
<organism evidence="2 3">
    <name type="scientific">Metarhizobium album</name>
    <dbReference type="NCBI Taxonomy" id="2182425"/>
    <lineage>
        <taxon>Bacteria</taxon>
        <taxon>Pseudomonadati</taxon>
        <taxon>Pseudomonadota</taxon>
        <taxon>Alphaproteobacteria</taxon>
        <taxon>Hyphomicrobiales</taxon>
        <taxon>Rhizobiaceae</taxon>
        <taxon>Metarhizobium</taxon>
    </lineage>
</organism>
<protein>
    <submittedName>
        <fullName evidence="2">Transcriptional regulator</fullName>
    </submittedName>
</protein>
<dbReference type="Gene3D" id="1.10.260.40">
    <property type="entry name" value="lambda repressor-like DNA-binding domains"/>
    <property type="match status" value="1"/>
</dbReference>
<evidence type="ECO:0000313" key="2">
    <source>
        <dbReference type="EMBL" id="PWE54081.1"/>
    </source>
</evidence>
<comment type="caution">
    <text evidence="2">The sequence shown here is derived from an EMBL/GenBank/DDBJ whole genome shotgun (WGS) entry which is preliminary data.</text>
</comment>
<accession>A0A2U2DLE9</accession>